<feature type="region of interest" description="Disordered" evidence="1">
    <location>
        <begin position="1"/>
        <end position="136"/>
    </location>
</feature>
<evidence type="ECO:0000256" key="1">
    <source>
        <dbReference type="SAM" id="MobiDB-lite"/>
    </source>
</evidence>
<dbReference type="Pfam" id="PF04795">
    <property type="entry name" value="PAPA-1"/>
    <property type="match status" value="1"/>
</dbReference>
<dbReference type="PANTHER" id="PTHR21561:SF12">
    <property type="entry name" value="INO80 COMPLEX SUBUNIT B"/>
    <property type="match status" value="1"/>
</dbReference>
<dbReference type="InterPro" id="IPR007529">
    <property type="entry name" value="Znf_HIT"/>
</dbReference>
<dbReference type="GO" id="GO:0006338">
    <property type="term" value="P:chromatin remodeling"/>
    <property type="evidence" value="ECO:0007669"/>
    <property type="project" value="InterPro"/>
</dbReference>
<feature type="compositionally biased region" description="Basic residues" evidence="1">
    <location>
        <begin position="10"/>
        <end position="25"/>
    </location>
</feature>
<feature type="compositionally biased region" description="Acidic residues" evidence="1">
    <location>
        <begin position="32"/>
        <end position="41"/>
    </location>
</feature>
<evidence type="ECO:0000313" key="4">
    <source>
        <dbReference type="RefSeq" id="XP_037886893.1"/>
    </source>
</evidence>
<dbReference type="Pfam" id="PF04438">
    <property type="entry name" value="zf-HIT"/>
    <property type="match status" value="1"/>
</dbReference>
<keyword evidence="3" id="KW-1185">Reference proteome</keyword>
<protein>
    <submittedName>
        <fullName evidence="4">INO80 complex subunit B</fullName>
    </submittedName>
</protein>
<dbReference type="InterPro" id="IPR006880">
    <property type="entry name" value="INO80B_C"/>
</dbReference>
<reference evidence="4" key="1">
    <citation type="submission" date="2025-08" db="UniProtKB">
        <authorList>
            <consortium name="RefSeq"/>
        </authorList>
    </citation>
    <scope>IDENTIFICATION</scope>
    <source>
        <tissue evidence="4">Whole body pupa</tissue>
    </source>
</reference>
<feature type="compositionally biased region" description="Basic and acidic residues" evidence="1">
    <location>
        <begin position="217"/>
        <end position="242"/>
    </location>
</feature>
<dbReference type="PANTHER" id="PTHR21561">
    <property type="entry name" value="INO80 COMPLEX SUBUNIT B"/>
    <property type="match status" value="1"/>
</dbReference>
<accession>A0A9C6DQ29</accession>
<dbReference type="AlphaFoldDB" id="A0A9C6DQ29"/>
<feature type="compositionally biased region" description="Basic and acidic residues" evidence="1">
    <location>
        <begin position="197"/>
        <end position="206"/>
    </location>
</feature>
<feature type="region of interest" description="Disordered" evidence="1">
    <location>
        <begin position="197"/>
        <end position="256"/>
    </location>
</feature>
<evidence type="ECO:0000313" key="3">
    <source>
        <dbReference type="Proteomes" id="UP000092443"/>
    </source>
</evidence>
<proteinExistence type="predicted"/>
<evidence type="ECO:0000259" key="2">
    <source>
        <dbReference type="SMART" id="SM01406"/>
    </source>
</evidence>
<gene>
    <name evidence="4" type="primary">LOC119635926</name>
</gene>
<dbReference type="GO" id="GO:0031011">
    <property type="term" value="C:Ino80 complex"/>
    <property type="evidence" value="ECO:0007669"/>
    <property type="project" value="InterPro"/>
</dbReference>
<feature type="compositionally biased region" description="Polar residues" evidence="1">
    <location>
        <begin position="73"/>
        <end position="91"/>
    </location>
</feature>
<dbReference type="CDD" id="cd23021">
    <property type="entry name" value="zf-HIT_IN80B"/>
    <property type="match status" value="1"/>
</dbReference>
<feature type="domain" description="INO80 complex subunit B-like conserved region" evidence="2">
    <location>
        <begin position="203"/>
        <end position="275"/>
    </location>
</feature>
<dbReference type="InterPro" id="IPR029523">
    <property type="entry name" value="INO80B/Ies2"/>
</dbReference>
<organism evidence="3 4">
    <name type="scientific">Glossina fuscipes</name>
    <dbReference type="NCBI Taxonomy" id="7396"/>
    <lineage>
        <taxon>Eukaryota</taxon>
        <taxon>Metazoa</taxon>
        <taxon>Ecdysozoa</taxon>
        <taxon>Arthropoda</taxon>
        <taxon>Hexapoda</taxon>
        <taxon>Insecta</taxon>
        <taxon>Pterygota</taxon>
        <taxon>Neoptera</taxon>
        <taxon>Endopterygota</taxon>
        <taxon>Diptera</taxon>
        <taxon>Brachycera</taxon>
        <taxon>Muscomorpha</taxon>
        <taxon>Hippoboscoidea</taxon>
        <taxon>Glossinidae</taxon>
        <taxon>Glossina</taxon>
    </lineage>
</organism>
<sequence>MPKNDDIVMAKKKSKNHKPINKNKIKTPATDDSFEVDEEDDSHNKDAAASSLHSSFNDDENVHIEAEEEEKVTLTTDISASTSSNGGALQNKNEKPCSSKKSVNKRENIQTPHPNINIKKPRKRRDSGTSSEEERWLTAIEAGKLEEVEDVELKKIKDPKLMTARQRAIYDRNNDNEATAGFAESLVALPIGYKEKEKPQTAEEIQKAQLKSQKRKQLADEKREKDKKKTMERLLKKQESKQRTSNKPKSTKSNQPMIRYRNTLEGAVIQMPAGVEYPLQRKIYKDPPAKKLCAIVGCGKPKVYNCSKTNLPLCSYACYRKNVLSLKDIMC</sequence>
<dbReference type="SMART" id="SM01406">
    <property type="entry name" value="PAPA-1"/>
    <property type="match status" value="1"/>
</dbReference>
<dbReference type="GeneID" id="119635926"/>
<dbReference type="RefSeq" id="XP_037886893.1">
    <property type="nucleotide sequence ID" value="XM_038030965.1"/>
</dbReference>
<dbReference type="KEGG" id="gfs:119635926"/>
<name>A0A9C6DQ29_9MUSC</name>
<dbReference type="Proteomes" id="UP000092443">
    <property type="component" value="Unplaced"/>
</dbReference>